<evidence type="ECO:0000313" key="3">
    <source>
        <dbReference type="EMBL" id="CAL4180630.1"/>
    </source>
</evidence>
<keyword evidence="2" id="KW-0732">Signal</keyword>
<keyword evidence="4" id="KW-1185">Reference proteome</keyword>
<feature type="signal peptide" evidence="2">
    <location>
        <begin position="1"/>
        <end position="16"/>
    </location>
</feature>
<organism evidence="3 4">
    <name type="scientific">Meganyctiphanes norvegica</name>
    <name type="common">Northern krill</name>
    <name type="synonym">Thysanopoda norvegica</name>
    <dbReference type="NCBI Taxonomy" id="48144"/>
    <lineage>
        <taxon>Eukaryota</taxon>
        <taxon>Metazoa</taxon>
        <taxon>Ecdysozoa</taxon>
        <taxon>Arthropoda</taxon>
        <taxon>Crustacea</taxon>
        <taxon>Multicrustacea</taxon>
        <taxon>Malacostraca</taxon>
        <taxon>Eumalacostraca</taxon>
        <taxon>Eucarida</taxon>
        <taxon>Euphausiacea</taxon>
        <taxon>Euphausiidae</taxon>
        <taxon>Meganyctiphanes</taxon>
    </lineage>
</organism>
<evidence type="ECO:0008006" key="5">
    <source>
        <dbReference type="Google" id="ProtNLM"/>
    </source>
</evidence>
<comment type="caution">
    <text evidence="3">The sequence shown here is derived from an EMBL/GenBank/DDBJ whole genome shotgun (WGS) entry which is preliminary data.</text>
</comment>
<evidence type="ECO:0000256" key="1">
    <source>
        <dbReference type="SAM" id="MobiDB-lite"/>
    </source>
</evidence>
<dbReference type="AlphaFoldDB" id="A0AAV2SEL6"/>
<gene>
    <name evidence="3" type="ORF">MNOR_LOCUS35338</name>
</gene>
<accession>A0AAV2SEL6</accession>
<name>A0AAV2SEL6_MEGNR</name>
<sequence>MLQLLITLLILHKGCAFTCYGCSSDPTYEEYDENCMNDGYDGLVISHESFISCYTEVYENGAVERYAESSEHQDGECEWKEDTVSYWRCHCNTVKCNSDLCQHCYNGTTHSTIHTTQTTTVTTTETTEPTTVTTTPTTEPTTVTTTATTESTTVTTTATTESTTTTTESTTTEASTTQLSTTSVPSAGLRCYSCIDCPAVDEETPHAVDLLFQSCVTVTMGSESMVMRAGDYNLRQDGECFNEDAGIFCYCVGNLCNN</sequence>
<proteinExistence type="predicted"/>
<evidence type="ECO:0000256" key="2">
    <source>
        <dbReference type="SAM" id="SignalP"/>
    </source>
</evidence>
<protein>
    <recommendedName>
        <fullName evidence="5">Sodefrin-like factor</fullName>
    </recommendedName>
</protein>
<evidence type="ECO:0000313" key="4">
    <source>
        <dbReference type="Proteomes" id="UP001497623"/>
    </source>
</evidence>
<feature type="chain" id="PRO_5043920831" description="Sodefrin-like factor" evidence="2">
    <location>
        <begin position="17"/>
        <end position="258"/>
    </location>
</feature>
<dbReference type="Proteomes" id="UP001497623">
    <property type="component" value="Unassembled WGS sequence"/>
</dbReference>
<reference evidence="3 4" key="1">
    <citation type="submission" date="2024-05" db="EMBL/GenBank/DDBJ databases">
        <authorList>
            <person name="Wallberg A."/>
        </authorList>
    </citation>
    <scope>NUCLEOTIDE SEQUENCE [LARGE SCALE GENOMIC DNA]</scope>
</reference>
<dbReference type="EMBL" id="CAXKWB010058352">
    <property type="protein sequence ID" value="CAL4180630.1"/>
    <property type="molecule type" value="Genomic_DNA"/>
</dbReference>
<feature type="region of interest" description="Disordered" evidence="1">
    <location>
        <begin position="119"/>
        <end position="181"/>
    </location>
</feature>